<dbReference type="Proteomes" id="UP000472715">
    <property type="component" value="Segment"/>
</dbReference>
<protein>
    <submittedName>
        <fullName evidence="1">Uncharacterized protein</fullName>
    </submittedName>
</protein>
<accession>A0A6B9STR7</accession>
<evidence type="ECO:0000313" key="2">
    <source>
        <dbReference type="Proteomes" id="UP000472715"/>
    </source>
</evidence>
<evidence type="ECO:0000313" key="1">
    <source>
        <dbReference type="EMBL" id="QHJ73184.1"/>
    </source>
</evidence>
<gene>
    <name evidence="1" type="ORF">Makalu003_236</name>
</gene>
<organism evidence="1 2">
    <name type="scientific">Escherichia phage Ec_Makalu_003</name>
    <dbReference type="NCBI Taxonomy" id="2704944"/>
    <lineage>
        <taxon>Viruses</taxon>
        <taxon>Duplodnaviria</taxon>
        <taxon>Heunggongvirae</taxon>
        <taxon>Uroviricota</taxon>
        <taxon>Caudoviricetes</taxon>
        <taxon>Pantevenvirales</taxon>
        <taxon>Straboviridae</taxon>
        <taxon>Krischvirus</taxon>
        <taxon>Krischvirus gec3s</taxon>
    </lineage>
</organism>
<reference evidence="1 2" key="1">
    <citation type="submission" date="2019-12" db="EMBL/GenBank/DDBJ databases">
        <authorList>
            <person name="Dhungana G."/>
            <person name="Malla R."/>
            <person name="Rajaure M."/>
        </authorList>
    </citation>
    <scope>NUCLEOTIDE SEQUENCE [LARGE SCALE GENOMIC DNA]</scope>
</reference>
<dbReference type="EMBL" id="MN882349">
    <property type="protein sequence ID" value="QHJ73184.1"/>
    <property type="molecule type" value="Genomic_DNA"/>
</dbReference>
<proteinExistence type="predicted"/>
<name>A0A6B9STR7_9CAUD</name>
<sequence>MKILTDYECKHCGESLMFAGSRCLHCGREQ</sequence>